<name>A0A194PSB8_PAPXU</name>
<reference evidence="2 3" key="1">
    <citation type="journal article" date="2015" name="Nat. Commun.">
        <title>Outbred genome sequencing and CRISPR/Cas9 gene editing in butterflies.</title>
        <authorList>
            <person name="Li X."/>
            <person name="Fan D."/>
            <person name="Zhang W."/>
            <person name="Liu G."/>
            <person name="Zhang L."/>
            <person name="Zhao L."/>
            <person name="Fang X."/>
            <person name="Chen L."/>
            <person name="Dong Y."/>
            <person name="Chen Y."/>
            <person name="Ding Y."/>
            <person name="Zhao R."/>
            <person name="Feng M."/>
            <person name="Zhu Y."/>
            <person name="Feng Y."/>
            <person name="Jiang X."/>
            <person name="Zhu D."/>
            <person name="Xiang H."/>
            <person name="Feng X."/>
            <person name="Li S."/>
            <person name="Wang J."/>
            <person name="Zhang G."/>
            <person name="Kronforst M.R."/>
            <person name="Wang W."/>
        </authorList>
    </citation>
    <scope>NUCLEOTIDE SEQUENCE [LARGE SCALE GENOMIC DNA]</scope>
    <source>
        <strain evidence="2">Ya'a_city_454_Px</strain>
        <tissue evidence="2">Whole body</tissue>
    </source>
</reference>
<keyword evidence="3" id="KW-1185">Reference proteome</keyword>
<dbReference type="AlphaFoldDB" id="A0A194PSB8"/>
<dbReference type="Proteomes" id="UP000053268">
    <property type="component" value="Unassembled WGS sequence"/>
</dbReference>
<proteinExistence type="predicted"/>
<feature type="compositionally biased region" description="Low complexity" evidence="1">
    <location>
        <begin position="51"/>
        <end position="65"/>
    </location>
</feature>
<evidence type="ECO:0000313" key="3">
    <source>
        <dbReference type="Proteomes" id="UP000053268"/>
    </source>
</evidence>
<accession>A0A194PSB8</accession>
<feature type="region of interest" description="Disordered" evidence="1">
    <location>
        <begin position="1"/>
        <end position="20"/>
    </location>
</feature>
<feature type="region of interest" description="Disordered" evidence="1">
    <location>
        <begin position="48"/>
        <end position="81"/>
    </location>
</feature>
<evidence type="ECO:0000256" key="1">
    <source>
        <dbReference type="SAM" id="MobiDB-lite"/>
    </source>
</evidence>
<gene>
    <name evidence="2" type="ORF">RR46_12361</name>
</gene>
<sequence>MPLITHPEEESTGSETSLYLDQKRGPEVVCTRLRGARGSRHFAIASRARLTSPSADTTTPTSRPSAILRPQKRPPDNPTTD</sequence>
<organism evidence="2 3">
    <name type="scientific">Papilio xuthus</name>
    <name type="common">Asian swallowtail butterfly</name>
    <dbReference type="NCBI Taxonomy" id="66420"/>
    <lineage>
        <taxon>Eukaryota</taxon>
        <taxon>Metazoa</taxon>
        <taxon>Ecdysozoa</taxon>
        <taxon>Arthropoda</taxon>
        <taxon>Hexapoda</taxon>
        <taxon>Insecta</taxon>
        <taxon>Pterygota</taxon>
        <taxon>Neoptera</taxon>
        <taxon>Endopterygota</taxon>
        <taxon>Lepidoptera</taxon>
        <taxon>Glossata</taxon>
        <taxon>Ditrysia</taxon>
        <taxon>Papilionoidea</taxon>
        <taxon>Papilionidae</taxon>
        <taxon>Papilioninae</taxon>
        <taxon>Papilio</taxon>
    </lineage>
</organism>
<protein>
    <submittedName>
        <fullName evidence="2">Uncharacterized protein</fullName>
    </submittedName>
</protein>
<dbReference type="EMBL" id="KQ459593">
    <property type="protein sequence ID" value="KPI96331.1"/>
    <property type="molecule type" value="Genomic_DNA"/>
</dbReference>
<evidence type="ECO:0000313" key="2">
    <source>
        <dbReference type="EMBL" id="KPI96331.1"/>
    </source>
</evidence>